<feature type="non-terminal residue" evidence="1">
    <location>
        <position position="183"/>
    </location>
</feature>
<name>A0ABV1B8F9_9FIRM</name>
<comment type="caution">
    <text evidence="1">The sequence shown here is derived from an EMBL/GenBank/DDBJ whole genome shotgun (WGS) entry which is preliminary data.</text>
</comment>
<gene>
    <name evidence="1" type="ORF">WMO25_15665</name>
</gene>
<evidence type="ECO:0000313" key="2">
    <source>
        <dbReference type="Proteomes" id="UP001469749"/>
    </source>
</evidence>
<accession>A0ABV1B8F9</accession>
<reference evidence="1 2" key="1">
    <citation type="submission" date="2024-03" db="EMBL/GenBank/DDBJ databases">
        <title>Human intestinal bacterial collection.</title>
        <authorList>
            <person name="Pauvert C."/>
            <person name="Hitch T.C.A."/>
            <person name="Clavel T."/>
        </authorList>
    </citation>
    <scope>NUCLEOTIDE SEQUENCE [LARGE SCALE GENOMIC DNA]</scope>
    <source>
        <strain evidence="1 2">CLA-AA-H190</strain>
    </source>
</reference>
<sequence length="183" mass="21452">MVEIKSEENNTVQLPNNIRQVGTPGEKIKIYIEDYVMTYLNQMTGEKPVLQKAALLLGEKVKKESTDIYFISAAVAVVPMEWKEDRFKLSSDEWTALYDKINHYFKNRHILGWFLSRPGQAAAADGEIEKIHSDNFKDKGPIFYTADPLDREDAFYLYENGHLFRQHGYYIYYDRNEAMQNYM</sequence>
<dbReference type="EMBL" id="JBBMEK010000283">
    <property type="protein sequence ID" value="MEQ2366502.1"/>
    <property type="molecule type" value="Genomic_DNA"/>
</dbReference>
<dbReference type="Gene3D" id="3.40.140.10">
    <property type="entry name" value="Cytidine Deaminase, domain 2"/>
    <property type="match status" value="1"/>
</dbReference>
<evidence type="ECO:0000313" key="1">
    <source>
        <dbReference type="EMBL" id="MEQ2366502.1"/>
    </source>
</evidence>
<keyword evidence="2" id="KW-1185">Reference proteome</keyword>
<proteinExistence type="predicted"/>
<protein>
    <submittedName>
        <fullName evidence="1">Peptidoglycan-binding protein</fullName>
    </submittedName>
</protein>
<organism evidence="1 2">
    <name type="scientific">Coprococcus intestinihominis</name>
    <dbReference type="NCBI Taxonomy" id="3133154"/>
    <lineage>
        <taxon>Bacteria</taxon>
        <taxon>Bacillati</taxon>
        <taxon>Bacillota</taxon>
        <taxon>Clostridia</taxon>
        <taxon>Lachnospirales</taxon>
        <taxon>Lachnospiraceae</taxon>
        <taxon>Coprococcus</taxon>
    </lineage>
</organism>
<dbReference type="Proteomes" id="UP001469749">
    <property type="component" value="Unassembled WGS sequence"/>
</dbReference>